<evidence type="ECO:0000259" key="9">
    <source>
        <dbReference type="SMART" id="SM00790"/>
    </source>
</evidence>
<dbReference type="InterPro" id="IPR001203">
    <property type="entry name" value="OxRdtase_Ald_Fedxn_C"/>
</dbReference>
<sequence>MNGANGKLIEVDLTRGEIRVEGISPSLFREYLGGYGLGVRLLMEKMDPAADPLGPENILGLASGYLSATGAVAADRYMAFGKSPSTGGWGDANSGGKFGRKLKEAGCDAVLFCGQADSPVYLFIDEQKAELRVADFIWGKDCYETENELKKIHGDDCEVACIGVAGERMSMIAGISTDKGRIAARSALGAVMGSKLVKAVVVAGKKKMNVADPEVFKRRRKKTAQSIADSPFGQGLSQRGTSMFYQTCVSVGDAPVKNWSQTGELLKNAESVSEEVMENFREGKYRCSSCVIGCGGHEQVKEGRYRTQTTVHKTEYESMAMTGCNLLNESPDSLVRINDICNRYGMDTIGCGGLCGYAIEAFENGYITMEHTGGLELKWGDPECIVALVEQIGSGEGLGGILQKGFNHAVEVFGRDTERYVMAVRNEALPAHDPRWSAGLALAYYSDATPARHTQGSTTFPVAGYAQPEMTNDNLSGRGKYHRENVNLVHALSCAGICTFCFSIVDYKEYPKILTAVDGIQWTEDEFMKVGQRIAVLRHLFNLKAGINFRKTRFPERVLECPTVSGGDAEGTTIDLQLLVDDYLTELGFDLQTTRPSPEMLDELNIAQFS</sequence>
<keyword evidence="3" id="KW-0004">4Fe-4S</keyword>
<reference evidence="10 11" key="1">
    <citation type="submission" date="2016-10" db="EMBL/GenBank/DDBJ databases">
        <authorList>
            <person name="de Groot N.N."/>
        </authorList>
    </citation>
    <scope>NUCLEOTIDE SEQUENCE [LARGE SCALE GENOMIC DNA]</scope>
    <source>
        <strain evidence="10 11">DSM 12130</strain>
    </source>
</reference>
<dbReference type="Pfam" id="PF02730">
    <property type="entry name" value="AFOR_N"/>
    <property type="match status" value="1"/>
</dbReference>
<dbReference type="InterPro" id="IPR036021">
    <property type="entry name" value="Tungsten_al_ferr_oxy-like_C"/>
</dbReference>
<feature type="domain" description="Aldehyde ferredoxin oxidoreductase N-terminal" evidence="9">
    <location>
        <begin position="5"/>
        <end position="206"/>
    </location>
</feature>
<evidence type="ECO:0000256" key="4">
    <source>
        <dbReference type="ARBA" id="ARBA00022723"/>
    </source>
</evidence>
<dbReference type="SUPFAM" id="SSF48310">
    <property type="entry name" value="Aldehyde ferredoxin oxidoreductase, C-terminal domains"/>
    <property type="match status" value="1"/>
</dbReference>
<comment type="cofactor">
    <cofactor evidence="1">
        <name>[4Fe-4S] cluster</name>
        <dbReference type="ChEBI" id="CHEBI:49883"/>
    </cofactor>
</comment>
<evidence type="ECO:0000256" key="2">
    <source>
        <dbReference type="ARBA" id="ARBA00011032"/>
    </source>
</evidence>
<dbReference type="PANTHER" id="PTHR30038:SF7">
    <property type="entry name" value="TUNGSTEN-CONTAINING GLYCERALDEHYDE-3-PHOSPHATE:FERREDOXIN OXIDOREDUCTASE"/>
    <property type="match status" value="1"/>
</dbReference>
<name>A0A1H0SJH4_9BACT</name>
<keyword evidence="11" id="KW-1185">Reference proteome</keyword>
<comment type="cofactor">
    <cofactor evidence="8">
        <name>tungstopterin</name>
        <dbReference type="ChEBI" id="CHEBI:30402"/>
    </cofactor>
</comment>
<dbReference type="Gene3D" id="1.10.599.10">
    <property type="entry name" value="Aldehyde Ferredoxin Oxidoreductase Protein, subunit A, domain 3"/>
    <property type="match status" value="1"/>
</dbReference>
<dbReference type="InterPro" id="IPR013985">
    <property type="entry name" value="Ald_Fedxn_OxRdtase_dom3"/>
</dbReference>
<evidence type="ECO:0000256" key="5">
    <source>
        <dbReference type="ARBA" id="ARBA00023002"/>
    </source>
</evidence>
<keyword evidence="7" id="KW-0411">Iron-sulfur</keyword>
<dbReference type="InterPro" id="IPR013983">
    <property type="entry name" value="Ald_Fedxn_OxRdtase_N"/>
</dbReference>
<dbReference type="Pfam" id="PF01314">
    <property type="entry name" value="AFOR_C"/>
    <property type="match status" value="1"/>
</dbReference>
<dbReference type="SUPFAM" id="SSF56228">
    <property type="entry name" value="Aldehyde ferredoxin oxidoreductase, N-terminal domain"/>
    <property type="match status" value="1"/>
</dbReference>
<dbReference type="InterPro" id="IPR013984">
    <property type="entry name" value="Ald_Fedxn_OxRdtase_dom2"/>
</dbReference>
<gene>
    <name evidence="10" type="ORF">SAMN05660330_02707</name>
</gene>
<dbReference type="Proteomes" id="UP000199073">
    <property type="component" value="Unassembled WGS sequence"/>
</dbReference>
<dbReference type="InterPro" id="IPR036503">
    <property type="entry name" value="Ald_Fedxn_OxRdtase_N_sf"/>
</dbReference>
<dbReference type="STRING" id="91360.SAMN05660330_02707"/>
<evidence type="ECO:0000256" key="1">
    <source>
        <dbReference type="ARBA" id="ARBA00001966"/>
    </source>
</evidence>
<evidence type="ECO:0000313" key="10">
    <source>
        <dbReference type="EMBL" id="SDP41860.1"/>
    </source>
</evidence>
<evidence type="ECO:0000313" key="11">
    <source>
        <dbReference type="Proteomes" id="UP000199073"/>
    </source>
</evidence>
<dbReference type="GO" id="GO:0046872">
    <property type="term" value="F:metal ion binding"/>
    <property type="evidence" value="ECO:0007669"/>
    <property type="project" value="UniProtKB-KW"/>
</dbReference>
<dbReference type="OrthoDB" id="9763894at2"/>
<proteinExistence type="inferred from homology"/>
<dbReference type="Gene3D" id="3.60.9.10">
    <property type="entry name" value="Aldehyde ferredoxin oxidoreductase, N-terminal domain"/>
    <property type="match status" value="1"/>
</dbReference>
<protein>
    <submittedName>
        <fullName evidence="10">Aldehyde:ferredoxin oxidoreductase</fullName>
    </submittedName>
</protein>
<dbReference type="RefSeq" id="WP_092223699.1">
    <property type="nucleotide sequence ID" value="NZ_FNJI01000019.1"/>
</dbReference>
<dbReference type="GO" id="GO:0016625">
    <property type="term" value="F:oxidoreductase activity, acting on the aldehyde or oxo group of donors, iron-sulfur protein as acceptor"/>
    <property type="evidence" value="ECO:0007669"/>
    <property type="project" value="InterPro"/>
</dbReference>
<dbReference type="PANTHER" id="PTHR30038">
    <property type="entry name" value="ALDEHYDE FERREDOXIN OXIDOREDUCTASE"/>
    <property type="match status" value="1"/>
</dbReference>
<dbReference type="GO" id="GO:0051539">
    <property type="term" value="F:4 iron, 4 sulfur cluster binding"/>
    <property type="evidence" value="ECO:0007669"/>
    <property type="project" value="UniProtKB-KW"/>
</dbReference>
<evidence type="ECO:0000256" key="8">
    <source>
        <dbReference type="ARBA" id="ARBA00049934"/>
    </source>
</evidence>
<dbReference type="EMBL" id="FNJI01000019">
    <property type="protein sequence ID" value="SDP41860.1"/>
    <property type="molecule type" value="Genomic_DNA"/>
</dbReference>
<dbReference type="GO" id="GO:0009055">
    <property type="term" value="F:electron transfer activity"/>
    <property type="evidence" value="ECO:0007669"/>
    <property type="project" value="InterPro"/>
</dbReference>
<evidence type="ECO:0000256" key="6">
    <source>
        <dbReference type="ARBA" id="ARBA00023004"/>
    </source>
</evidence>
<dbReference type="SMART" id="SM00790">
    <property type="entry name" value="AFOR_N"/>
    <property type="match status" value="1"/>
</dbReference>
<keyword evidence="4" id="KW-0479">Metal-binding</keyword>
<dbReference type="InterPro" id="IPR051919">
    <property type="entry name" value="W-dependent_AOR"/>
</dbReference>
<organism evidence="10 11">
    <name type="scientific">Desulforhopalus singaporensis</name>
    <dbReference type="NCBI Taxonomy" id="91360"/>
    <lineage>
        <taxon>Bacteria</taxon>
        <taxon>Pseudomonadati</taxon>
        <taxon>Thermodesulfobacteriota</taxon>
        <taxon>Desulfobulbia</taxon>
        <taxon>Desulfobulbales</taxon>
        <taxon>Desulfocapsaceae</taxon>
        <taxon>Desulforhopalus</taxon>
    </lineage>
</organism>
<keyword evidence="6" id="KW-0408">Iron</keyword>
<evidence type="ECO:0000256" key="3">
    <source>
        <dbReference type="ARBA" id="ARBA00022485"/>
    </source>
</evidence>
<comment type="similarity">
    <text evidence="2">Belongs to the AOR/FOR family.</text>
</comment>
<evidence type="ECO:0000256" key="7">
    <source>
        <dbReference type="ARBA" id="ARBA00023014"/>
    </source>
</evidence>
<dbReference type="Gene3D" id="1.10.569.10">
    <property type="entry name" value="Aldehyde Ferredoxin Oxidoreductase Protein, subunit A, domain 2"/>
    <property type="match status" value="1"/>
</dbReference>
<dbReference type="AlphaFoldDB" id="A0A1H0SJH4"/>
<accession>A0A1H0SJH4</accession>
<keyword evidence="5" id="KW-0560">Oxidoreductase</keyword>